<feature type="transmembrane region" description="Helical" evidence="1">
    <location>
        <begin position="35"/>
        <end position="55"/>
    </location>
</feature>
<dbReference type="OrthoDB" id="7522752at2"/>
<evidence type="ECO:0000256" key="1">
    <source>
        <dbReference type="SAM" id="Phobius"/>
    </source>
</evidence>
<comment type="caution">
    <text evidence="3">The sequence shown here is derived from an EMBL/GenBank/DDBJ whole genome shotgun (WGS) entry which is preliminary data.</text>
</comment>
<evidence type="ECO:0000259" key="2">
    <source>
        <dbReference type="Pfam" id="PF13400"/>
    </source>
</evidence>
<dbReference type="Gene3D" id="3.40.50.410">
    <property type="entry name" value="von Willebrand factor, type A domain"/>
    <property type="match status" value="1"/>
</dbReference>
<dbReference type="InterPro" id="IPR028087">
    <property type="entry name" value="Tad_N"/>
</dbReference>
<evidence type="ECO:0000313" key="4">
    <source>
        <dbReference type="Proteomes" id="UP000244081"/>
    </source>
</evidence>
<protein>
    <submittedName>
        <fullName evidence="3">Flp pilus assembly protein TadG</fullName>
    </submittedName>
</protein>
<evidence type="ECO:0000313" key="3">
    <source>
        <dbReference type="EMBL" id="PTW63531.1"/>
    </source>
</evidence>
<name>A0A2T5VIE1_9HYPH</name>
<keyword evidence="1" id="KW-0812">Transmembrane</keyword>
<organism evidence="3 4">
    <name type="scientific">Breoghania corrubedonensis</name>
    <dbReference type="NCBI Taxonomy" id="665038"/>
    <lineage>
        <taxon>Bacteria</taxon>
        <taxon>Pseudomonadati</taxon>
        <taxon>Pseudomonadota</taxon>
        <taxon>Alphaproteobacteria</taxon>
        <taxon>Hyphomicrobiales</taxon>
        <taxon>Stappiaceae</taxon>
        <taxon>Breoghania</taxon>
    </lineage>
</organism>
<dbReference type="SUPFAM" id="SSF53300">
    <property type="entry name" value="vWA-like"/>
    <property type="match status" value="1"/>
</dbReference>
<sequence length="487" mass="52359">MAAGPNPKDLAMKPAVEAMKALLARFARDTGGSIAIMWGLSAIVVIGMVGAAIDYSRAVNVKEVMAQELDGAVLAGARYLSSSTSTDKTKTQIVDTFSQTTAQALGETATYELTADDISISEEAGTISATAKGAVQTAFMKILGIDTMPIEVTSQASFSDKYLEIALVLDVTGSMDWSDGSGSTRIASLKSAATALINTLMPDDSSDRVRISIIPYSEGVRLSSSMASSVTNGYSTRCATERTGDQEYTDANYTVEALGNGSGLYMNMRPDYWTTNDLPDLYTQKGTAYGACPYNEILPLTNDRSTLLSKINSLSAISGTAGQTGITWGWYTLSPNWNDLWDTDAEASNYDDDETLKYVIIMTDGEFNAIFDKTDVSKQSCSGRGRNRQCTTTTGTYWYELYSDTSTASADRAKKVCAAMKNSEANQGSGITIYSVYFNPDSNATAEATMESCATDSDKFTYASNGQALTETFVKYAQDIQKLYLSK</sequence>
<feature type="domain" description="Putative Flp pilus-assembly TadG-like N-terminal" evidence="2">
    <location>
        <begin position="32"/>
        <end position="78"/>
    </location>
</feature>
<gene>
    <name evidence="3" type="ORF">C8N35_1011585</name>
</gene>
<dbReference type="InterPro" id="IPR036465">
    <property type="entry name" value="vWFA_dom_sf"/>
</dbReference>
<keyword evidence="1" id="KW-1133">Transmembrane helix</keyword>
<dbReference type="Proteomes" id="UP000244081">
    <property type="component" value="Unassembled WGS sequence"/>
</dbReference>
<accession>A0A2T5VIE1</accession>
<keyword evidence="4" id="KW-1185">Reference proteome</keyword>
<reference evidence="3 4" key="1">
    <citation type="submission" date="2018-04" db="EMBL/GenBank/DDBJ databases">
        <title>Genomic Encyclopedia of Archaeal and Bacterial Type Strains, Phase II (KMG-II): from individual species to whole genera.</title>
        <authorList>
            <person name="Goeker M."/>
        </authorList>
    </citation>
    <scope>NUCLEOTIDE SEQUENCE [LARGE SCALE GENOMIC DNA]</scope>
    <source>
        <strain evidence="3 4">DSM 23382</strain>
    </source>
</reference>
<keyword evidence="1" id="KW-0472">Membrane</keyword>
<dbReference type="Pfam" id="PF13400">
    <property type="entry name" value="Tad"/>
    <property type="match status" value="1"/>
</dbReference>
<dbReference type="AlphaFoldDB" id="A0A2T5VIE1"/>
<proteinExistence type="predicted"/>
<dbReference type="EMBL" id="QAYG01000001">
    <property type="protein sequence ID" value="PTW63531.1"/>
    <property type="molecule type" value="Genomic_DNA"/>
</dbReference>